<dbReference type="InterPro" id="IPR000182">
    <property type="entry name" value="GNAT_dom"/>
</dbReference>
<dbReference type="PANTHER" id="PTHR43441">
    <property type="entry name" value="RIBOSOMAL-PROTEIN-SERINE ACETYLTRANSFERASE"/>
    <property type="match status" value="1"/>
</dbReference>
<accession>A0A8K0UV04</accession>
<dbReference type="PANTHER" id="PTHR43441:SF5">
    <property type="entry name" value="FAMILY ACETYLTRANSFERASE, PUTATIVE-RELATED"/>
    <property type="match status" value="1"/>
</dbReference>
<proteinExistence type="predicted"/>
<reference evidence="2" key="1">
    <citation type="journal article" date="2021" name="New Phytol.">
        <title>Evolutionary innovations through gain and loss of genes in the ectomycorrhizal Boletales.</title>
        <authorList>
            <person name="Wu G."/>
            <person name="Miyauchi S."/>
            <person name="Morin E."/>
            <person name="Kuo A."/>
            <person name="Drula E."/>
            <person name="Varga T."/>
            <person name="Kohler A."/>
            <person name="Feng B."/>
            <person name="Cao Y."/>
            <person name="Lipzen A."/>
            <person name="Daum C."/>
            <person name="Hundley H."/>
            <person name="Pangilinan J."/>
            <person name="Johnson J."/>
            <person name="Barry K."/>
            <person name="LaButti K."/>
            <person name="Ng V."/>
            <person name="Ahrendt S."/>
            <person name="Min B."/>
            <person name="Choi I.G."/>
            <person name="Park H."/>
            <person name="Plett J.M."/>
            <person name="Magnuson J."/>
            <person name="Spatafora J.W."/>
            <person name="Nagy L.G."/>
            <person name="Henrissat B."/>
            <person name="Grigoriev I.V."/>
            <person name="Yang Z.L."/>
            <person name="Xu J."/>
            <person name="Martin F.M."/>
        </authorList>
    </citation>
    <scope>NUCLEOTIDE SEQUENCE</scope>
    <source>
        <strain evidence="2">KKN 215</strain>
    </source>
</reference>
<dbReference type="SUPFAM" id="SSF55729">
    <property type="entry name" value="Acyl-CoA N-acyltransferases (Nat)"/>
    <property type="match status" value="1"/>
</dbReference>
<dbReference type="InterPro" id="IPR051908">
    <property type="entry name" value="Ribosomal_N-acetyltransferase"/>
</dbReference>
<dbReference type="EMBL" id="JAEVFJ010000004">
    <property type="protein sequence ID" value="KAH8105183.1"/>
    <property type="molecule type" value="Genomic_DNA"/>
</dbReference>
<dbReference type="InterPro" id="IPR016181">
    <property type="entry name" value="Acyl_CoA_acyltransferase"/>
</dbReference>
<evidence type="ECO:0000259" key="1">
    <source>
        <dbReference type="Pfam" id="PF13302"/>
    </source>
</evidence>
<comment type="caution">
    <text evidence="2">The sequence shown here is derived from an EMBL/GenBank/DDBJ whole genome shotgun (WGS) entry which is preliminary data.</text>
</comment>
<sequence length="239" mass="27019">MSQPPTLDANFCFPVKDLESSKVKLTPFNPSRHAETYFAGSSPHPEIYDYLPWGPFPSSSAFVQEVYERLIQPDRGMVLLVVLDKTKTTGDSGEPALAGLIGLLNTSRSQHCTEIGFVITLPPFRRTHVTSHATALLLQWCLNRTSEGGLGMRRVQWQTNELNVASARAAVKMGFRFEGVIRWQRVLAEGKQGPERFGEDGKKEVPGRHTKMFSLCWDDWEEGEKEKINARLERDQIRD</sequence>
<dbReference type="AlphaFoldDB" id="A0A8K0UV04"/>
<dbReference type="OrthoDB" id="41238at2759"/>
<evidence type="ECO:0000313" key="2">
    <source>
        <dbReference type="EMBL" id="KAH8105183.1"/>
    </source>
</evidence>
<name>A0A8K0UV04_9AGAR</name>
<dbReference type="GO" id="GO:1990189">
    <property type="term" value="F:protein N-terminal-serine acetyltransferase activity"/>
    <property type="evidence" value="ECO:0007669"/>
    <property type="project" value="TreeGrafter"/>
</dbReference>
<dbReference type="GO" id="GO:0008999">
    <property type="term" value="F:protein-N-terminal-alanine acetyltransferase activity"/>
    <property type="evidence" value="ECO:0007669"/>
    <property type="project" value="TreeGrafter"/>
</dbReference>
<keyword evidence="3" id="KW-1185">Reference proteome</keyword>
<dbReference type="Pfam" id="PF13302">
    <property type="entry name" value="Acetyltransf_3"/>
    <property type="match status" value="1"/>
</dbReference>
<dbReference type="Proteomes" id="UP000813824">
    <property type="component" value="Unassembled WGS sequence"/>
</dbReference>
<organism evidence="2 3">
    <name type="scientific">Cristinia sonorae</name>
    <dbReference type="NCBI Taxonomy" id="1940300"/>
    <lineage>
        <taxon>Eukaryota</taxon>
        <taxon>Fungi</taxon>
        <taxon>Dikarya</taxon>
        <taxon>Basidiomycota</taxon>
        <taxon>Agaricomycotina</taxon>
        <taxon>Agaricomycetes</taxon>
        <taxon>Agaricomycetidae</taxon>
        <taxon>Agaricales</taxon>
        <taxon>Pleurotineae</taxon>
        <taxon>Stephanosporaceae</taxon>
        <taxon>Cristinia</taxon>
    </lineage>
</organism>
<protein>
    <submittedName>
        <fullName evidence="2">Acyl-CoA N-acyltransferase</fullName>
    </submittedName>
</protein>
<dbReference type="Gene3D" id="3.40.630.30">
    <property type="match status" value="1"/>
</dbReference>
<gene>
    <name evidence="2" type="ORF">BXZ70DRAFT_1004708</name>
</gene>
<feature type="domain" description="N-acetyltransferase" evidence="1">
    <location>
        <begin position="24"/>
        <end position="176"/>
    </location>
</feature>
<evidence type="ECO:0000313" key="3">
    <source>
        <dbReference type="Proteomes" id="UP000813824"/>
    </source>
</evidence>